<keyword evidence="1" id="KW-0808">Transferase</keyword>
<name>A0A0J7NZT2_LASNI</name>
<sequence>MQNTCTKSKSELKQKVMITVCPIVRELRYPFYNTALEHHIQPPTTNTELTMCRGYSGCGVGGVAEPLALRYRNEHVQSVEVNPPYGQAQDS</sequence>
<dbReference type="PaxDb" id="67767-A0A0J7NZT2"/>
<evidence type="ECO:0000313" key="1">
    <source>
        <dbReference type="EMBL" id="KMQ97910.1"/>
    </source>
</evidence>
<organism evidence="1 2">
    <name type="scientific">Lasius niger</name>
    <name type="common">Black garden ant</name>
    <dbReference type="NCBI Taxonomy" id="67767"/>
    <lineage>
        <taxon>Eukaryota</taxon>
        <taxon>Metazoa</taxon>
        <taxon>Ecdysozoa</taxon>
        <taxon>Arthropoda</taxon>
        <taxon>Hexapoda</taxon>
        <taxon>Insecta</taxon>
        <taxon>Pterygota</taxon>
        <taxon>Neoptera</taxon>
        <taxon>Endopterygota</taxon>
        <taxon>Hymenoptera</taxon>
        <taxon>Apocrita</taxon>
        <taxon>Aculeata</taxon>
        <taxon>Formicoidea</taxon>
        <taxon>Formicidae</taxon>
        <taxon>Formicinae</taxon>
        <taxon>Lasius</taxon>
        <taxon>Lasius</taxon>
    </lineage>
</organism>
<gene>
    <name evidence="1" type="ORF">RF55_1742</name>
</gene>
<comment type="caution">
    <text evidence="1">The sequence shown here is derived from an EMBL/GenBank/DDBJ whole genome shotgun (WGS) entry which is preliminary data.</text>
</comment>
<feature type="non-terminal residue" evidence="1">
    <location>
        <position position="91"/>
    </location>
</feature>
<dbReference type="Proteomes" id="UP000036403">
    <property type="component" value="Unassembled WGS sequence"/>
</dbReference>
<dbReference type="AlphaFoldDB" id="A0A0J7NZT2"/>
<keyword evidence="2" id="KW-1185">Reference proteome</keyword>
<evidence type="ECO:0000313" key="2">
    <source>
        <dbReference type="Proteomes" id="UP000036403"/>
    </source>
</evidence>
<dbReference type="EMBL" id="LBMM01000641">
    <property type="protein sequence ID" value="KMQ97910.1"/>
    <property type="molecule type" value="Genomic_DNA"/>
</dbReference>
<protein>
    <submittedName>
        <fullName evidence="1">Phosphatidylinositol kinase tor1</fullName>
    </submittedName>
</protein>
<proteinExistence type="predicted"/>
<keyword evidence="1" id="KW-0418">Kinase</keyword>
<reference evidence="1 2" key="1">
    <citation type="submission" date="2015-04" db="EMBL/GenBank/DDBJ databases">
        <title>Lasius niger genome sequencing.</title>
        <authorList>
            <person name="Konorov E.A."/>
            <person name="Nikitin M.A."/>
            <person name="Kirill M.V."/>
            <person name="Chang P."/>
        </authorList>
    </citation>
    <scope>NUCLEOTIDE SEQUENCE [LARGE SCALE GENOMIC DNA]</scope>
    <source>
        <tissue evidence="1">Whole</tissue>
    </source>
</reference>
<dbReference type="GO" id="GO:0016301">
    <property type="term" value="F:kinase activity"/>
    <property type="evidence" value="ECO:0007669"/>
    <property type="project" value="UniProtKB-KW"/>
</dbReference>
<accession>A0A0J7NZT2</accession>